<evidence type="ECO:0000313" key="1">
    <source>
        <dbReference type="EMBL" id="GAI67176.1"/>
    </source>
</evidence>
<dbReference type="AlphaFoldDB" id="X1RJP6"/>
<feature type="non-terminal residue" evidence="1">
    <location>
        <position position="37"/>
    </location>
</feature>
<gene>
    <name evidence="1" type="ORF">S06H3_65295</name>
</gene>
<comment type="caution">
    <text evidence="1">The sequence shown here is derived from an EMBL/GenBank/DDBJ whole genome shotgun (WGS) entry which is preliminary data.</text>
</comment>
<sequence>MKQEVRESRSIKIKPGILLKERFSTIESRERLGRRIE</sequence>
<accession>X1RJP6</accession>
<proteinExistence type="predicted"/>
<dbReference type="EMBL" id="BARV01043908">
    <property type="protein sequence ID" value="GAI67176.1"/>
    <property type="molecule type" value="Genomic_DNA"/>
</dbReference>
<organism evidence="1">
    <name type="scientific">marine sediment metagenome</name>
    <dbReference type="NCBI Taxonomy" id="412755"/>
    <lineage>
        <taxon>unclassified sequences</taxon>
        <taxon>metagenomes</taxon>
        <taxon>ecological metagenomes</taxon>
    </lineage>
</organism>
<protein>
    <submittedName>
        <fullName evidence="1">Uncharacterized protein</fullName>
    </submittedName>
</protein>
<reference evidence="1" key="1">
    <citation type="journal article" date="2014" name="Front. Microbiol.">
        <title>High frequency of phylogenetically diverse reductive dehalogenase-homologous genes in deep subseafloor sedimentary metagenomes.</title>
        <authorList>
            <person name="Kawai M."/>
            <person name="Futagami T."/>
            <person name="Toyoda A."/>
            <person name="Takaki Y."/>
            <person name="Nishi S."/>
            <person name="Hori S."/>
            <person name="Arai W."/>
            <person name="Tsubouchi T."/>
            <person name="Morono Y."/>
            <person name="Uchiyama I."/>
            <person name="Ito T."/>
            <person name="Fujiyama A."/>
            <person name="Inagaki F."/>
            <person name="Takami H."/>
        </authorList>
    </citation>
    <scope>NUCLEOTIDE SEQUENCE</scope>
    <source>
        <strain evidence="1">Expedition CK06-06</strain>
    </source>
</reference>
<name>X1RJP6_9ZZZZ</name>